<evidence type="ECO:0008006" key="4">
    <source>
        <dbReference type="Google" id="ProtNLM"/>
    </source>
</evidence>
<dbReference type="EMBL" id="BMAT01001862">
    <property type="protein sequence ID" value="GFR94177.1"/>
    <property type="molecule type" value="Genomic_DNA"/>
</dbReference>
<keyword evidence="3" id="KW-1185">Reference proteome</keyword>
<protein>
    <recommendedName>
        <fullName evidence="4">IBB domain-containing protein</fullName>
    </recommendedName>
</protein>
<evidence type="ECO:0000256" key="1">
    <source>
        <dbReference type="SAM" id="MobiDB-lite"/>
    </source>
</evidence>
<proteinExistence type="predicted"/>
<evidence type="ECO:0000313" key="3">
    <source>
        <dbReference type="Proteomes" id="UP000762676"/>
    </source>
</evidence>
<gene>
    <name evidence="2" type="ORF">ElyMa_000912200</name>
</gene>
<name>A0AAV4H7T3_9GAST</name>
<accession>A0AAV4H7T3</accession>
<comment type="caution">
    <text evidence="2">The sequence shown here is derived from an EMBL/GenBank/DDBJ whole genome shotgun (WGS) entry which is preliminary data.</text>
</comment>
<dbReference type="AlphaFoldDB" id="A0AAV4H7T3"/>
<dbReference type="Proteomes" id="UP000762676">
    <property type="component" value="Unassembled WGS sequence"/>
</dbReference>
<feature type="compositionally biased region" description="Polar residues" evidence="1">
    <location>
        <begin position="1"/>
        <end position="22"/>
    </location>
</feature>
<sequence length="92" mass="10202">MTSTIHAGNNTKPASAGQQNGVTPGGQDRARVDTERSRDILKGDLVQKHEARAEREKLRRHKQNKMALAAQEDKPVIIAVITSLWEVERGAY</sequence>
<organism evidence="2 3">
    <name type="scientific">Elysia marginata</name>
    <dbReference type="NCBI Taxonomy" id="1093978"/>
    <lineage>
        <taxon>Eukaryota</taxon>
        <taxon>Metazoa</taxon>
        <taxon>Spiralia</taxon>
        <taxon>Lophotrochozoa</taxon>
        <taxon>Mollusca</taxon>
        <taxon>Gastropoda</taxon>
        <taxon>Heterobranchia</taxon>
        <taxon>Euthyneura</taxon>
        <taxon>Panpulmonata</taxon>
        <taxon>Sacoglossa</taxon>
        <taxon>Placobranchoidea</taxon>
        <taxon>Plakobranchidae</taxon>
        <taxon>Elysia</taxon>
    </lineage>
</organism>
<feature type="region of interest" description="Disordered" evidence="1">
    <location>
        <begin position="1"/>
        <end position="52"/>
    </location>
</feature>
<reference evidence="2 3" key="1">
    <citation type="journal article" date="2021" name="Elife">
        <title>Chloroplast acquisition without the gene transfer in kleptoplastic sea slugs, Plakobranchus ocellatus.</title>
        <authorList>
            <person name="Maeda T."/>
            <person name="Takahashi S."/>
            <person name="Yoshida T."/>
            <person name="Shimamura S."/>
            <person name="Takaki Y."/>
            <person name="Nagai Y."/>
            <person name="Toyoda A."/>
            <person name="Suzuki Y."/>
            <person name="Arimoto A."/>
            <person name="Ishii H."/>
            <person name="Satoh N."/>
            <person name="Nishiyama T."/>
            <person name="Hasebe M."/>
            <person name="Maruyama T."/>
            <person name="Minagawa J."/>
            <person name="Obokata J."/>
            <person name="Shigenobu S."/>
        </authorList>
    </citation>
    <scope>NUCLEOTIDE SEQUENCE [LARGE SCALE GENOMIC DNA]</scope>
</reference>
<evidence type="ECO:0000313" key="2">
    <source>
        <dbReference type="EMBL" id="GFR94177.1"/>
    </source>
</evidence>
<feature type="compositionally biased region" description="Basic and acidic residues" evidence="1">
    <location>
        <begin position="28"/>
        <end position="52"/>
    </location>
</feature>